<evidence type="ECO:0000256" key="3">
    <source>
        <dbReference type="SAM" id="MobiDB-lite"/>
    </source>
</evidence>
<protein>
    <recommendedName>
        <fullName evidence="8">Meiosis regulator and mRNA stability factor 1</fullName>
    </recommendedName>
</protein>
<evidence type="ECO:0000313" key="6">
    <source>
        <dbReference type="EMBL" id="CAG2055717.1"/>
    </source>
</evidence>
<evidence type="ECO:0000256" key="1">
    <source>
        <dbReference type="ARBA" id="ARBA00022737"/>
    </source>
</evidence>
<evidence type="ECO:0008006" key="8">
    <source>
        <dbReference type="Google" id="ProtNLM"/>
    </source>
</evidence>
<proteinExistence type="predicted"/>
<dbReference type="SUPFAM" id="SSF54928">
    <property type="entry name" value="RNA-binding domain, RBD"/>
    <property type="match status" value="1"/>
</dbReference>
<dbReference type="InterPro" id="IPR035979">
    <property type="entry name" value="RBD_domain_sf"/>
</dbReference>
<evidence type="ECO:0000313" key="7">
    <source>
        <dbReference type="Proteomes" id="UP001153148"/>
    </source>
</evidence>
<dbReference type="PANTHER" id="PTHR14379">
    <property type="entry name" value="LIMKAIN B LKAP"/>
    <property type="match status" value="1"/>
</dbReference>
<keyword evidence="2" id="KW-0694">RNA-binding</keyword>
<keyword evidence="1" id="KW-0677">Repeat</keyword>
<gene>
    <name evidence="6" type="ORF">TPAB3V08_LOCUS2717</name>
</gene>
<evidence type="ECO:0000259" key="4">
    <source>
        <dbReference type="Pfam" id="PF01936"/>
    </source>
</evidence>
<dbReference type="InterPro" id="IPR024768">
    <property type="entry name" value="Marf1"/>
</dbReference>
<dbReference type="InterPro" id="IPR034189">
    <property type="entry name" value="MARF1_RRM1"/>
</dbReference>
<dbReference type="PANTHER" id="PTHR14379:SF3">
    <property type="entry name" value="MEIOSIS REGULATOR AND MRNA STABILITY FACTOR 1"/>
    <property type="match status" value="1"/>
</dbReference>
<comment type="caution">
    <text evidence="6">The sequence shown here is derived from an EMBL/GenBank/DDBJ whole genome shotgun (WGS) entry which is preliminary data.</text>
</comment>
<feature type="non-terminal residue" evidence="6">
    <location>
        <position position="1"/>
    </location>
</feature>
<feature type="region of interest" description="Disordered" evidence="3">
    <location>
        <begin position="36"/>
        <end position="55"/>
    </location>
</feature>
<dbReference type="CDD" id="cd10910">
    <property type="entry name" value="PIN_limkain_b1_N_like"/>
    <property type="match status" value="1"/>
</dbReference>
<evidence type="ECO:0000259" key="5">
    <source>
        <dbReference type="Pfam" id="PF11608"/>
    </source>
</evidence>
<dbReference type="EMBL" id="CAJPIN010002824">
    <property type="protein sequence ID" value="CAG2055717.1"/>
    <property type="molecule type" value="Genomic_DNA"/>
</dbReference>
<dbReference type="InterPro" id="IPR021139">
    <property type="entry name" value="NYN"/>
</dbReference>
<organism evidence="6 7">
    <name type="scientific">Timema podura</name>
    <name type="common">Walking stick</name>
    <dbReference type="NCBI Taxonomy" id="61482"/>
    <lineage>
        <taxon>Eukaryota</taxon>
        <taxon>Metazoa</taxon>
        <taxon>Ecdysozoa</taxon>
        <taxon>Arthropoda</taxon>
        <taxon>Hexapoda</taxon>
        <taxon>Insecta</taxon>
        <taxon>Pterygota</taxon>
        <taxon>Neoptera</taxon>
        <taxon>Polyneoptera</taxon>
        <taxon>Phasmatodea</taxon>
        <taxon>Timematodea</taxon>
        <taxon>Timematoidea</taxon>
        <taxon>Timematidae</taxon>
        <taxon>Timema</taxon>
    </lineage>
</organism>
<dbReference type="Pfam" id="PF11608">
    <property type="entry name" value="RRM_MARF1"/>
    <property type="match status" value="1"/>
</dbReference>
<dbReference type="Pfam" id="PF01936">
    <property type="entry name" value="NYN"/>
    <property type="match status" value="1"/>
</dbReference>
<feature type="region of interest" description="Disordered" evidence="3">
    <location>
        <begin position="364"/>
        <end position="402"/>
    </location>
</feature>
<feature type="domain" description="NYN" evidence="4">
    <location>
        <begin position="129"/>
        <end position="265"/>
    </location>
</feature>
<sequence>GNNYIACLACISGKKRVHRDCIMYLQKLVDISSPSDDFKTEETNSLEMDQSSNSSFVFPPPPQMRSCRPLSASPYFCVSDSDSHSDSGWGGGGSSSPLAIRHSVLALRGYQSDGSPVNLRSLPSFLPPIGVFWDIENCHVPKGRSALAVVEVIRTKFFKGYREVEFLVVCDVTKENAQVVQELNDAQINLIHVAATCKNAADEKLRQSIRRFADIHGSPAAIILISGDINFASDLSDLKHRKKFHVILLHNNHTSEALILCANEHYNFTSLMENVPARSAKTIKPTVNQAVEVTISNLPEDKDVLRVRSRLKQLSENCGGRIVTIARSFATIRFSTSEFAARAQRRMDGQDVFGHKICVSLPHRMPDKSSREMSPMKSTSARKLRHNSRSDDENVLSQSPRASRPIMSGLNVLNSIPTPNVFSNLAWNPGFAGAHHSGFGSLMNFQDVSVPPPAMEAAVKGWENGTHHSQLTGYPWNPSVPMASQRVLTNSGRGLGESFHDAAPGRFRTIKGTHGGEERNGCNCLMGLSCLIVKFSKKQGQRCPKEI</sequence>
<reference evidence="6" key="1">
    <citation type="submission" date="2021-03" db="EMBL/GenBank/DDBJ databases">
        <authorList>
            <person name="Tran Van P."/>
        </authorList>
    </citation>
    <scope>NUCLEOTIDE SEQUENCE</scope>
</reference>
<dbReference type="Gene3D" id="3.30.70.330">
    <property type="match status" value="1"/>
</dbReference>
<name>A0ABN7NM29_TIMPD</name>
<accession>A0ABN7NM29</accession>
<keyword evidence="7" id="KW-1185">Reference proteome</keyword>
<dbReference type="InterPro" id="IPR012677">
    <property type="entry name" value="Nucleotide-bd_a/b_plait_sf"/>
</dbReference>
<feature type="domain" description="MARF1 RNA recognition motif 1" evidence="5">
    <location>
        <begin position="306"/>
        <end position="368"/>
    </location>
</feature>
<dbReference type="Proteomes" id="UP001153148">
    <property type="component" value="Unassembled WGS sequence"/>
</dbReference>
<evidence type="ECO:0000256" key="2">
    <source>
        <dbReference type="ARBA" id="ARBA00022884"/>
    </source>
</evidence>